<reference evidence="2" key="1">
    <citation type="journal article" date="2019" name="Int. J. Syst. Evol. Microbiol.">
        <title>The Global Catalogue of Microorganisms (GCM) 10K type strain sequencing project: providing services to taxonomists for standard genome sequencing and annotation.</title>
        <authorList>
            <consortium name="The Broad Institute Genomics Platform"/>
            <consortium name="The Broad Institute Genome Sequencing Center for Infectious Disease"/>
            <person name="Wu L."/>
            <person name="Ma J."/>
        </authorList>
    </citation>
    <scope>NUCLEOTIDE SEQUENCE [LARGE SCALE GENOMIC DNA]</scope>
    <source>
        <strain evidence="2">JCM 17666</strain>
    </source>
</reference>
<name>A0ABP8HJ67_9BURK</name>
<organism evidence="1 2">
    <name type="scientific">Pigmentiphaga soli</name>
    <dbReference type="NCBI Taxonomy" id="1007095"/>
    <lineage>
        <taxon>Bacteria</taxon>
        <taxon>Pseudomonadati</taxon>
        <taxon>Pseudomonadota</taxon>
        <taxon>Betaproteobacteria</taxon>
        <taxon>Burkholderiales</taxon>
        <taxon>Alcaligenaceae</taxon>
        <taxon>Pigmentiphaga</taxon>
    </lineage>
</organism>
<dbReference type="Gene3D" id="3.90.1710.10">
    <property type="entry name" value="Enterococcus faecalis V583 domain"/>
    <property type="match status" value="1"/>
</dbReference>
<dbReference type="Pfam" id="PF06545">
    <property type="entry name" value="AllG"/>
    <property type="match status" value="1"/>
</dbReference>
<dbReference type="EMBL" id="BAABFO010000024">
    <property type="protein sequence ID" value="GAA4340104.1"/>
    <property type="molecule type" value="Genomic_DNA"/>
</dbReference>
<protein>
    <submittedName>
        <fullName evidence="1">DUF1116 domain-containing protein</fullName>
    </submittedName>
</protein>
<dbReference type="RefSeq" id="WP_345251592.1">
    <property type="nucleotide sequence ID" value="NZ_BAABFO010000024.1"/>
</dbReference>
<dbReference type="Gene3D" id="3.90.1700.10">
    <property type="entry name" value="v583 domain like"/>
    <property type="match status" value="1"/>
</dbReference>
<dbReference type="InterPro" id="IPR024033">
    <property type="entry name" value="OXTCase_su_AllG_h-dom"/>
</dbReference>
<keyword evidence="2" id="KW-1185">Reference proteome</keyword>
<evidence type="ECO:0000313" key="1">
    <source>
        <dbReference type="EMBL" id="GAA4340104.1"/>
    </source>
</evidence>
<dbReference type="InterPro" id="IPR009499">
    <property type="entry name" value="AllG-like"/>
</dbReference>
<dbReference type="Proteomes" id="UP001501671">
    <property type="component" value="Unassembled WGS sequence"/>
</dbReference>
<accession>A0ABP8HJ67</accession>
<comment type="caution">
    <text evidence="1">The sequence shown here is derived from an EMBL/GenBank/DDBJ whole genome shotgun (WGS) entry which is preliminary data.</text>
</comment>
<evidence type="ECO:0000313" key="2">
    <source>
        <dbReference type="Proteomes" id="UP001501671"/>
    </source>
</evidence>
<sequence length="428" mass="43554">MSSQPPSSQQPPRTSVNRGAIARLTAVRPAWTAVRTAREALGLPDRTLLHAGPPFIDPRRPSAPVLSSAVLCCLYEGWAADAAEAERLIADGAVRLEPAQHYGAVAPLAAVFSPSTTLVEVTDLAADGESGRSWSLLGSGAGPQLRFGSRDPAILPRLAWRDGHLAGVLARVLAEAPIHLLPLAVSGVAGGDDLHGRTTAATQALVSHLEPRLDDAEALAMLRGTPLFFLTLWMAACHLMLSAAARDAGDSTLVVALAGNGQRCGIRLAGRPGLWFTADAAPPQGPRLDPAVEAETSPMIGDSGAIDAAGFGGHALRCSPEVASALAPWLPADALDRPAALLSGVHPAFAPFGLRTALDAAAVTPDAPPLAAIAMLDAAGERGLLGRGLYVAPPALFQAAAAGRISPATAAAFPAGCSGAPDAAPPAR</sequence>
<gene>
    <name evidence="1" type="ORF">GCM10023144_39290</name>
</gene>
<dbReference type="Gene3D" id="1.10.10.660">
    <property type="entry name" value="conserved protein of unknown function from Enterococcus faecalis V583"/>
    <property type="match status" value="1"/>
</dbReference>
<proteinExistence type="predicted"/>